<feature type="region of interest" description="Disordered" evidence="1">
    <location>
        <begin position="126"/>
        <end position="169"/>
    </location>
</feature>
<organism evidence="3 4">
    <name type="scientific">Schistosoma rodhaini</name>
    <dbReference type="NCBI Taxonomy" id="6188"/>
    <lineage>
        <taxon>Eukaryota</taxon>
        <taxon>Metazoa</taxon>
        <taxon>Spiralia</taxon>
        <taxon>Lophotrochozoa</taxon>
        <taxon>Platyhelminthes</taxon>
        <taxon>Trematoda</taxon>
        <taxon>Digenea</taxon>
        <taxon>Strigeidida</taxon>
        <taxon>Schistosomatoidea</taxon>
        <taxon>Schistosomatidae</taxon>
        <taxon>Schistosoma</taxon>
    </lineage>
</organism>
<keyword evidence="3" id="KW-1185">Reference proteome</keyword>
<dbReference type="AlphaFoldDB" id="A0AA85FPA9"/>
<protein>
    <submittedName>
        <fullName evidence="4">Uncharacterized protein</fullName>
    </submittedName>
</protein>
<reference evidence="4" key="2">
    <citation type="submission" date="2023-11" db="UniProtKB">
        <authorList>
            <consortium name="WormBaseParasite"/>
        </authorList>
    </citation>
    <scope>IDENTIFICATION</scope>
</reference>
<name>A0AA85FPA9_9TREM</name>
<evidence type="ECO:0000313" key="4">
    <source>
        <dbReference type="WBParaSite" id="SRDH1_59820.1"/>
    </source>
</evidence>
<proteinExistence type="predicted"/>
<dbReference type="Proteomes" id="UP000050792">
    <property type="component" value="Unassembled WGS sequence"/>
</dbReference>
<feature type="transmembrane region" description="Helical" evidence="2">
    <location>
        <begin position="6"/>
        <end position="24"/>
    </location>
</feature>
<keyword evidence="2" id="KW-0472">Membrane</keyword>
<keyword evidence="2" id="KW-0812">Transmembrane</keyword>
<sequence length="169" mass="20153">MLFTKYYIIGIIIYITLMNSIYTYSNYRYNGFMGQSKKDSYEAINFPLKTIHGRKYDMDYGNGFIPDNYGNHDNHDDQEYDSYHSNDYDDSDKHNYGHVNLAEQSMRKLKELKHRKYNEEYRGDIEDEEEVGEYNNRYYRSRDESDVESTQPATEGPRRTTTTPIFTGE</sequence>
<evidence type="ECO:0000313" key="3">
    <source>
        <dbReference type="Proteomes" id="UP000050792"/>
    </source>
</evidence>
<feature type="compositionally biased region" description="Polar residues" evidence="1">
    <location>
        <begin position="148"/>
        <end position="169"/>
    </location>
</feature>
<evidence type="ECO:0000256" key="2">
    <source>
        <dbReference type="SAM" id="Phobius"/>
    </source>
</evidence>
<dbReference type="WBParaSite" id="SRDH1_59820.1">
    <property type="protein sequence ID" value="SRDH1_59820.1"/>
    <property type="gene ID" value="SRDH1_59820"/>
</dbReference>
<reference evidence="3" key="1">
    <citation type="submission" date="2022-06" db="EMBL/GenBank/DDBJ databases">
        <authorList>
            <person name="Berger JAMES D."/>
            <person name="Berger JAMES D."/>
        </authorList>
    </citation>
    <scope>NUCLEOTIDE SEQUENCE [LARGE SCALE GENOMIC DNA]</scope>
</reference>
<accession>A0AA85FPA9</accession>
<evidence type="ECO:0000256" key="1">
    <source>
        <dbReference type="SAM" id="MobiDB-lite"/>
    </source>
</evidence>
<keyword evidence="2" id="KW-1133">Transmembrane helix</keyword>